<evidence type="ECO:0000256" key="1">
    <source>
        <dbReference type="SAM" id="Phobius"/>
    </source>
</evidence>
<gene>
    <name evidence="2" type="ORF">UG56_000940</name>
</gene>
<keyword evidence="1" id="KW-0472">Membrane</keyword>
<dbReference type="STRING" id="1844.UG56_000940"/>
<keyword evidence="1" id="KW-0812">Transmembrane</keyword>
<reference evidence="2" key="1">
    <citation type="submission" date="2016-10" db="EMBL/GenBank/DDBJ databases">
        <title>Draft Genome Sequence of Nocardioides luteus Strain BAFB, an Alkane-Degrading Bacterium Isolated from JP-7 Polluted Soil.</title>
        <authorList>
            <person name="Brown L."/>
            <person name="Ruiz O.N."/>
            <person name="Gunasekera T."/>
        </authorList>
    </citation>
    <scope>NUCLEOTIDE SEQUENCE [LARGE SCALE GENOMIC DNA]</scope>
    <source>
        <strain evidence="2">BAFB</strain>
    </source>
</reference>
<feature type="transmembrane region" description="Helical" evidence="1">
    <location>
        <begin position="39"/>
        <end position="59"/>
    </location>
</feature>
<dbReference type="AlphaFoldDB" id="A0A1J4NBI2"/>
<comment type="caution">
    <text evidence="2">The sequence shown here is derived from an EMBL/GenBank/DDBJ whole genome shotgun (WGS) entry which is preliminary data.</text>
</comment>
<sequence length="289" mass="31290">MSEQAPDQTDRADVEKAAPVAETHYRGGLWRVGRLLKKYLAAVIGIVALALTATFNVGLQNLFDGLLPAGWDEPGSGIEIVDVRRQPQSGPVLIPDSVTFTDTTDAVNKVNDPDWEAQHEWYAAGRVTWEVTLVGRHNDPIVITDLRPERTGPCTTTLRDGTLVDDVPAGEGEKIELKTAIDAAVPEVTSAKDGSAYFDGGTVTLAKGETVIVSIEATSASKTCQWVLDADYVDNGKRESMTIKAPGDRPFAITGWLEDRPYDHTWDSSCSRAMTPEEASAFEKPADCT</sequence>
<dbReference type="Proteomes" id="UP000033772">
    <property type="component" value="Unassembled WGS sequence"/>
</dbReference>
<evidence type="ECO:0000313" key="3">
    <source>
        <dbReference type="Proteomes" id="UP000033772"/>
    </source>
</evidence>
<organism evidence="2 3">
    <name type="scientific">Nocardioides luteus</name>
    <dbReference type="NCBI Taxonomy" id="1844"/>
    <lineage>
        <taxon>Bacteria</taxon>
        <taxon>Bacillati</taxon>
        <taxon>Actinomycetota</taxon>
        <taxon>Actinomycetes</taxon>
        <taxon>Propionibacteriales</taxon>
        <taxon>Nocardioidaceae</taxon>
        <taxon>Nocardioides</taxon>
    </lineage>
</organism>
<keyword evidence="3" id="KW-1185">Reference proteome</keyword>
<name>A0A1J4NBI2_9ACTN</name>
<keyword evidence="1" id="KW-1133">Transmembrane helix</keyword>
<proteinExistence type="predicted"/>
<dbReference type="EMBL" id="JZDQ02000001">
    <property type="protein sequence ID" value="OIJ28829.1"/>
    <property type="molecule type" value="Genomic_DNA"/>
</dbReference>
<accession>A0A1J4NBI2</accession>
<evidence type="ECO:0000313" key="2">
    <source>
        <dbReference type="EMBL" id="OIJ28829.1"/>
    </source>
</evidence>
<protein>
    <submittedName>
        <fullName evidence="2">Uncharacterized protein</fullName>
    </submittedName>
</protein>